<protein>
    <submittedName>
        <fullName evidence="1">Major capsid protein</fullName>
    </submittedName>
</protein>
<evidence type="ECO:0000313" key="1">
    <source>
        <dbReference type="EMBL" id="DAD90832.1"/>
    </source>
</evidence>
<reference evidence="1" key="1">
    <citation type="journal article" date="2021" name="Proc. Natl. Acad. Sci. U.S.A.">
        <title>A Catalog of Tens of Thousands of Viruses from Human Metagenomes Reveals Hidden Associations with Chronic Diseases.</title>
        <authorList>
            <person name="Tisza M.J."/>
            <person name="Buck C.B."/>
        </authorList>
    </citation>
    <scope>NUCLEOTIDE SEQUENCE</scope>
    <source>
        <strain evidence="1">Ct0dB2</strain>
    </source>
</reference>
<dbReference type="Gene3D" id="2.60.120.1110">
    <property type="match status" value="1"/>
</dbReference>
<organism evidence="1">
    <name type="scientific">Podoviridae sp. ct0dB2</name>
    <dbReference type="NCBI Taxonomy" id="2826535"/>
    <lineage>
        <taxon>Viruses</taxon>
        <taxon>Duplodnaviria</taxon>
        <taxon>Heunggongvirae</taxon>
        <taxon>Uroviricota</taxon>
        <taxon>Caudoviricetes</taxon>
    </lineage>
</organism>
<dbReference type="EMBL" id="BK015095">
    <property type="protein sequence ID" value="DAD90832.1"/>
    <property type="molecule type" value="Genomic_DNA"/>
</dbReference>
<sequence>MIIDTLNTFHWKRELSGNVNSDVMITSGDADPNLWLVVRVDKALTGTALINVYTSDTENIANPVLLHGITLPANAPAGYEYKVRLANGVKRYTRANVNNATAGTISVFLTSGITSK</sequence>
<accession>A0A8S5N990</accession>
<name>A0A8S5N990_9CAUD</name>
<proteinExistence type="predicted"/>